<protein>
    <submittedName>
        <fullName evidence="2">Uncharacterized protein</fullName>
    </submittedName>
</protein>
<name>A0A085NSC6_9BILA</name>
<dbReference type="EMBL" id="KL363188">
    <property type="protein sequence ID" value="KFD57600.1"/>
    <property type="molecule type" value="Genomic_DNA"/>
</dbReference>
<dbReference type="EMBL" id="KL367478">
    <property type="protein sequence ID" value="KFD72372.1"/>
    <property type="molecule type" value="Genomic_DNA"/>
</dbReference>
<evidence type="ECO:0000313" key="2">
    <source>
        <dbReference type="EMBL" id="KFD72372.1"/>
    </source>
</evidence>
<gene>
    <name evidence="1" type="ORF">M513_01703</name>
    <name evidence="2" type="ORF">M514_01703</name>
</gene>
<reference evidence="2 3" key="1">
    <citation type="journal article" date="2014" name="Nat. Genet.">
        <title>Genome and transcriptome of the porcine whipworm Trichuris suis.</title>
        <authorList>
            <person name="Jex A.R."/>
            <person name="Nejsum P."/>
            <person name="Schwarz E.M."/>
            <person name="Hu L."/>
            <person name="Young N.D."/>
            <person name="Hall R.S."/>
            <person name="Korhonen P.K."/>
            <person name="Liao S."/>
            <person name="Thamsborg S."/>
            <person name="Xia J."/>
            <person name="Xu P."/>
            <person name="Wang S."/>
            <person name="Scheerlinck J.P."/>
            <person name="Hofmann A."/>
            <person name="Sternberg P.W."/>
            <person name="Wang J."/>
            <person name="Gasser R.B."/>
        </authorList>
    </citation>
    <scope>NUCLEOTIDE SEQUENCE [LARGE SCALE GENOMIC DNA]</scope>
    <source>
        <strain evidence="2">DCEP-RM93F</strain>
        <strain evidence="1">DCEP-RM93M</strain>
    </source>
</reference>
<sequence length="27" mass="3183">MSEYNQSRRQITMCKQADVTIIQPVKN</sequence>
<organism evidence="2">
    <name type="scientific">Trichuris suis</name>
    <name type="common">pig whipworm</name>
    <dbReference type="NCBI Taxonomy" id="68888"/>
    <lineage>
        <taxon>Eukaryota</taxon>
        <taxon>Metazoa</taxon>
        <taxon>Ecdysozoa</taxon>
        <taxon>Nematoda</taxon>
        <taxon>Enoplea</taxon>
        <taxon>Dorylaimia</taxon>
        <taxon>Trichinellida</taxon>
        <taxon>Trichuridae</taxon>
        <taxon>Trichuris</taxon>
    </lineage>
</organism>
<dbReference type="Proteomes" id="UP000030764">
    <property type="component" value="Unassembled WGS sequence"/>
</dbReference>
<dbReference type="Proteomes" id="UP000030758">
    <property type="component" value="Unassembled WGS sequence"/>
</dbReference>
<dbReference type="AlphaFoldDB" id="A0A085NSC6"/>
<proteinExistence type="predicted"/>
<keyword evidence="3" id="KW-1185">Reference proteome</keyword>
<accession>A0A085NSC6</accession>
<evidence type="ECO:0000313" key="3">
    <source>
        <dbReference type="Proteomes" id="UP000030764"/>
    </source>
</evidence>
<evidence type="ECO:0000313" key="1">
    <source>
        <dbReference type="EMBL" id="KFD57600.1"/>
    </source>
</evidence>